<feature type="transmembrane region" description="Helical" evidence="2">
    <location>
        <begin position="58"/>
        <end position="78"/>
    </location>
</feature>
<feature type="transmembrane region" description="Helical" evidence="2">
    <location>
        <begin position="98"/>
        <end position="121"/>
    </location>
</feature>
<keyword evidence="2" id="KW-1133">Transmembrane helix</keyword>
<feature type="transmembrane region" description="Helical" evidence="2">
    <location>
        <begin position="149"/>
        <end position="170"/>
    </location>
</feature>
<organism evidence="4 5">
    <name type="scientific">Leucobacter chromiisoli</name>
    <dbReference type="NCBI Taxonomy" id="2796471"/>
    <lineage>
        <taxon>Bacteria</taxon>
        <taxon>Bacillati</taxon>
        <taxon>Actinomycetota</taxon>
        <taxon>Actinomycetes</taxon>
        <taxon>Micrococcales</taxon>
        <taxon>Microbacteriaceae</taxon>
        <taxon>Leucobacter</taxon>
    </lineage>
</organism>
<dbReference type="RefSeq" id="WP_200115089.1">
    <property type="nucleotide sequence ID" value="NZ_JAEHOH010000010.1"/>
</dbReference>
<sequence length="199" mass="21278">MTDRPDPGPMAGRSAPGDGPREPGDDPRSDGRSRGSTAASGHMQRPARTYETGAVTRWIRRVTVALSAATILAALLLYPTLPERIPTHFGISGQADAWGPRSSVFLLLGIFAALVGGLTWLSHHPRIFNYPAVVTEHNAQRMYRAGEQLIVWMNAACAAIFCGILVSVILPVNSSLFVVPGMVGMVAALAVGMVRMFRA</sequence>
<evidence type="ECO:0000256" key="1">
    <source>
        <dbReference type="SAM" id="MobiDB-lite"/>
    </source>
</evidence>
<evidence type="ECO:0000313" key="4">
    <source>
        <dbReference type="EMBL" id="MBK0418938.1"/>
    </source>
</evidence>
<keyword evidence="2" id="KW-0812">Transmembrane</keyword>
<gene>
    <name evidence="4" type="ORF">JD276_07810</name>
</gene>
<evidence type="ECO:0000313" key="5">
    <source>
        <dbReference type="Proteomes" id="UP000608530"/>
    </source>
</evidence>
<dbReference type="AlphaFoldDB" id="A0A934UV75"/>
<feature type="region of interest" description="Disordered" evidence="1">
    <location>
        <begin position="1"/>
        <end position="47"/>
    </location>
</feature>
<name>A0A934UV75_9MICO</name>
<feature type="transmembrane region" description="Helical" evidence="2">
    <location>
        <begin position="176"/>
        <end position="197"/>
    </location>
</feature>
<keyword evidence="2" id="KW-0472">Membrane</keyword>
<protein>
    <submittedName>
        <fullName evidence="4">DUF1648 domain-containing protein</fullName>
    </submittedName>
</protein>
<comment type="caution">
    <text evidence="4">The sequence shown here is derived from an EMBL/GenBank/DDBJ whole genome shotgun (WGS) entry which is preliminary data.</text>
</comment>
<proteinExistence type="predicted"/>
<feature type="domain" description="DUF1648" evidence="3">
    <location>
        <begin position="67"/>
        <end position="110"/>
    </location>
</feature>
<dbReference type="Proteomes" id="UP000608530">
    <property type="component" value="Unassembled WGS sequence"/>
</dbReference>
<dbReference type="Pfam" id="PF07853">
    <property type="entry name" value="DUF1648"/>
    <property type="match status" value="1"/>
</dbReference>
<evidence type="ECO:0000259" key="3">
    <source>
        <dbReference type="Pfam" id="PF07853"/>
    </source>
</evidence>
<dbReference type="InterPro" id="IPR012867">
    <property type="entry name" value="DUF1648"/>
</dbReference>
<feature type="compositionally biased region" description="Basic and acidic residues" evidence="1">
    <location>
        <begin position="19"/>
        <end position="33"/>
    </location>
</feature>
<evidence type="ECO:0000256" key="2">
    <source>
        <dbReference type="SAM" id="Phobius"/>
    </source>
</evidence>
<accession>A0A934UV75</accession>
<dbReference type="EMBL" id="JAEHOH010000010">
    <property type="protein sequence ID" value="MBK0418938.1"/>
    <property type="molecule type" value="Genomic_DNA"/>
</dbReference>
<keyword evidence="5" id="KW-1185">Reference proteome</keyword>
<reference evidence="4" key="1">
    <citation type="submission" date="2020-12" db="EMBL/GenBank/DDBJ databases">
        <title>Leucobacter sp. CAS1, isolated from Chromium sludge.</title>
        <authorList>
            <person name="Xu Z."/>
        </authorList>
    </citation>
    <scope>NUCLEOTIDE SEQUENCE</scope>
    <source>
        <strain evidence="4">CSA1</strain>
    </source>
</reference>